<dbReference type="KEGG" id="ahz:APS56_13910"/>
<dbReference type="AlphaFoldDB" id="A0A0P0CTH2"/>
<dbReference type="SUPFAM" id="SSF48452">
    <property type="entry name" value="TPR-like"/>
    <property type="match status" value="1"/>
</dbReference>
<accession>A0A0P0CTH2</accession>
<dbReference type="STRING" id="1736674.APS56_13910"/>
<evidence type="ECO:0000313" key="1">
    <source>
        <dbReference type="EMBL" id="ALJ06157.1"/>
    </source>
</evidence>
<evidence type="ECO:0000313" key="2">
    <source>
        <dbReference type="Proteomes" id="UP000057981"/>
    </source>
</evidence>
<dbReference type="Proteomes" id="UP000057981">
    <property type="component" value="Chromosome"/>
</dbReference>
<keyword evidence="2" id="KW-1185">Reference proteome</keyword>
<sequence length="471" mass="51660">MAVFSSCDDFDASLDTPYTANPTPEEVASEATALSAFQSWFSAVNSYDGPALMLTTMADMRTCSHGNQGMNDMSGEPRKAWDNNPGYSNASASEDYYTALYTLLANQSTVIKNINEGTLATEDPAKTESLARFGQAVAIGYIALVYDRVWIVDETGPLFDSEATSPALAMDVALEKLDRAIELADNNTFTVDAINGLSLTSEEWSEFLNSMGARLLANTPRNSTQRDALDWDKVLNYANNGITYDVEILWDGAVNWWSEWLYYANVSGWARVDMRVVNLLDPSSPARWPASASILDPATSNDSRLDTDFEYLDSQGFRPDRGTYHYSNYRHSRYDEEIFVSEQTAAVPEMLIAENDLYKAEAILRSGGAIADAVTIINASSRVLRGELTPLSETASFDEVVDAIHYERSIELLTSGMGIGFFEMRKNDLLQIGTPLHLPVPGAYLLAGGYENYTIGGVSNADGIDVSNGGW</sequence>
<protein>
    <submittedName>
        <fullName evidence="1">Uncharacterized protein</fullName>
    </submittedName>
</protein>
<reference evidence="1 2" key="1">
    <citation type="submission" date="2015-10" db="EMBL/GenBank/DDBJ databases">
        <authorList>
            <person name="Gilbert D.G."/>
        </authorList>
    </citation>
    <scope>NUCLEOTIDE SEQUENCE [LARGE SCALE GENOMIC DNA]</scope>
    <source>
        <strain evidence="2">HZ-22</strain>
    </source>
</reference>
<gene>
    <name evidence="1" type="ORF">APS56_13910</name>
</gene>
<dbReference type="Gene3D" id="1.25.40.390">
    <property type="match status" value="1"/>
</dbReference>
<dbReference type="InterPro" id="IPR011990">
    <property type="entry name" value="TPR-like_helical_dom_sf"/>
</dbReference>
<name>A0A0P0CTH2_9FLAO</name>
<dbReference type="EMBL" id="CP012898">
    <property type="protein sequence ID" value="ALJ06157.1"/>
    <property type="molecule type" value="Genomic_DNA"/>
</dbReference>
<proteinExistence type="predicted"/>
<organism evidence="1 2">
    <name type="scientific">Pseudalgibacter alginicilyticus</name>
    <dbReference type="NCBI Taxonomy" id="1736674"/>
    <lineage>
        <taxon>Bacteria</taxon>
        <taxon>Pseudomonadati</taxon>
        <taxon>Bacteroidota</taxon>
        <taxon>Flavobacteriia</taxon>
        <taxon>Flavobacteriales</taxon>
        <taxon>Flavobacteriaceae</taxon>
        <taxon>Pseudalgibacter</taxon>
    </lineage>
</organism>